<organism evidence="2 3">
    <name type="scientific">Hymenobacter glaciei</name>
    <dbReference type="NCBI Taxonomy" id="877209"/>
    <lineage>
        <taxon>Bacteria</taxon>
        <taxon>Pseudomonadati</taxon>
        <taxon>Bacteroidota</taxon>
        <taxon>Cytophagia</taxon>
        <taxon>Cytophagales</taxon>
        <taxon>Hymenobacteraceae</taxon>
        <taxon>Hymenobacter</taxon>
    </lineage>
</organism>
<evidence type="ECO:0000259" key="1">
    <source>
        <dbReference type="Pfam" id="PF18962"/>
    </source>
</evidence>
<feature type="domain" description="Secretion system C-terminal sorting" evidence="1">
    <location>
        <begin position="315"/>
        <end position="380"/>
    </location>
</feature>
<protein>
    <recommendedName>
        <fullName evidence="1">Secretion system C-terminal sorting domain-containing protein</fullName>
    </recommendedName>
</protein>
<comment type="caution">
    <text evidence="2">The sequence shown here is derived from an EMBL/GenBank/DDBJ whole genome shotgun (WGS) entry which is preliminary data.</text>
</comment>
<dbReference type="Proteomes" id="UP001501469">
    <property type="component" value="Unassembled WGS sequence"/>
</dbReference>
<dbReference type="EMBL" id="BAABDK010000016">
    <property type="protein sequence ID" value="GAA4034509.1"/>
    <property type="molecule type" value="Genomic_DNA"/>
</dbReference>
<evidence type="ECO:0000313" key="3">
    <source>
        <dbReference type="Proteomes" id="UP001501469"/>
    </source>
</evidence>
<sequence length="384" mass="39585">MALAAAAFSHQEASAQVLSKTQDFSGAADSPNMYATATTAANATNSGTAGFFATNFTQPGFGAFGVADANASATPNTIPIVFATQVFQAGSTNNALTFQVGQNGQFGFDNNNLVYVDVSVAGGAPVRVLSVTGTSTNNAATSFTIGQGLTVASSYASPIAQVIESNSNVVGKFIINLPNFAIRTAVGVTITLTASKKSTVLIDNVTISSSSPLPVELTRFDAAAKGTGVGLSWATASEKNSAYFEVQRSATGEAYEAIGRVAAQGSSSSAREYGFTDARPLAGLAYYRLRQVDTDGTTAYSPVATARRGGEIATIYPNPTADAVMLPASLGSVRYRVLNALGQTLTSGQAAGGDRLDLSTLPKGAFFLELTDTTGRHTQRLTRQ</sequence>
<name>A0ABP7U1J5_9BACT</name>
<dbReference type="NCBIfam" id="TIGR04183">
    <property type="entry name" value="Por_Secre_tail"/>
    <property type="match status" value="1"/>
</dbReference>
<accession>A0ABP7U1J5</accession>
<dbReference type="InterPro" id="IPR026444">
    <property type="entry name" value="Secre_tail"/>
</dbReference>
<evidence type="ECO:0000313" key="2">
    <source>
        <dbReference type="EMBL" id="GAA4034509.1"/>
    </source>
</evidence>
<keyword evidence="3" id="KW-1185">Reference proteome</keyword>
<proteinExistence type="predicted"/>
<dbReference type="Pfam" id="PF18962">
    <property type="entry name" value="Por_Secre_tail"/>
    <property type="match status" value="1"/>
</dbReference>
<dbReference type="Gene3D" id="2.60.40.10">
    <property type="entry name" value="Immunoglobulins"/>
    <property type="match status" value="1"/>
</dbReference>
<dbReference type="InterPro" id="IPR013783">
    <property type="entry name" value="Ig-like_fold"/>
</dbReference>
<reference evidence="3" key="1">
    <citation type="journal article" date="2019" name="Int. J. Syst. Evol. Microbiol.">
        <title>The Global Catalogue of Microorganisms (GCM) 10K type strain sequencing project: providing services to taxonomists for standard genome sequencing and annotation.</title>
        <authorList>
            <consortium name="The Broad Institute Genomics Platform"/>
            <consortium name="The Broad Institute Genome Sequencing Center for Infectious Disease"/>
            <person name="Wu L."/>
            <person name="Ma J."/>
        </authorList>
    </citation>
    <scope>NUCLEOTIDE SEQUENCE [LARGE SCALE GENOMIC DNA]</scope>
    <source>
        <strain evidence="3">JCM 17225</strain>
    </source>
</reference>
<gene>
    <name evidence="2" type="ORF">GCM10022409_18630</name>
</gene>